<evidence type="ECO:0000313" key="3">
    <source>
        <dbReference type="EMBL" id="RLN66279.1"/>
    </source>
</evidence>
<evidence type="ECO:0000313" key="4">
    <source>
        <dbReference type="Proteomes" id="UP000277300"/>
    </source>
</evidence>
<organism evidence="2 4">
    <name type="scientific">Phytophthora kernoviae</name>
    <dbReference type="NCBI Taxonomy" id="325452"/>
    <lineage>
        <taxon>Eukaryota</taxon>
        <taxon>Sar</taxon>
        <taxon>Stramenopiles</taxon>
        <taxon>Oomycota</taxon>
        <taxon>Peronosporomycetes</taxon>
        <taxon>Peronosporales</taxon>
        <taxon>Peronosporaceae</taxon>
        <taxon>Phytophthora</taxon>
    </lineage>
</organism>
<evidence type="ECO:0000256" key="1">
    <source>
        <dbReference type="SAM" id="Phobius"/>
    </source>
</evidence>
<comment type="caution">
    <text evidence="2">The sequence shown here is derived from an EMBL/GenBank/DDBJ whole genome shotgun (WGS) entry which is preliminary data.</text>
</comment>
<proteinExistence type="predicted"/>
<reference evidence="4 5" key="1">
    <citation type="submission" date="2018-07" db="EMBL/GenBank/DDBJ databases">
        <title>Genome sequencing of oomycete isolates from Chile give support for New Zealand origin for Phytophthora kernoviae and make available the first Nothophytophthora sp. genome.</title>
        <authorList>
            <person name="Studholme D.J."/>
            <person name="Sanfuentes E."/>
            <person name="Panda P."/>
            <person name="Hill R."/>
            <person name="Sambles C."/>
            <person name="Grant M."/>
            <person name="Williams N.M."/>
            <person name="Mcdougal R.L."/>
        </authorList>
    </citation>
    <scope>NUCLEOTIDE SEQUENCE [LARGE SCALE GENOMIC DNA]</scope>
    <source>
        <strain evidence="2">Chile6</strain>
        <strain evidence="3">Chile7</strain>
    </source>
</reference>
<evidence type="ECO:0000313" key="2">
    <source>
        <dbReference type="EMBL" id="RLN65106.1"/>
    </source>
</evidence>
<name>A0A3F2RX36_9STRA</name>
<feature type="transmembrane region" description="Helical" evidence="1">
    <location>
        <begin position="72"/>
        <end position="91"/>
    </location>
</feature>
<dbReference type="OrthoDB" id="116602at2759"/>
<accession>A0A3F2RX36</accession>
<keyword evidence="1" id="KW-1133">Transmembrane helix</keyword>
<sequence length="110" mass="12420">MFAWRMREPQPQASHLAKVSENTVSDWYAACRVLCSKELLNGNFKIDGEDHIVEIDEISLKKKSKYGSGRQYALLAAWVCGLGGWAVAWSGCARQTHTLLPIIKQFIKPR</sequence>
<keyword evidence="1" id="KW-0812">Transmembrane</keyword>
<dbReference type="AlphaFoldDB" id="A0A3F2RX36"/>
<keyword evidence="1" id="KW-0472">Membrane</keyword>
<dbReference type="Proteomes" id="UP000277300">
    <property type="component" value="Unassembled WGS sequence"/>
</dbReference>
<gene>
    <name evidence="3" type="ORF">BBJ29_009890</name>
    <name evidence="2" type="ORF">BBP00_00003048</name>
</gene>
<dbReference type="EMBL" id="MBDO02000059">
    <property type="protein sequence ID" value="RLN65106.1"/>
    <property type="molecule type" value="Genomic_DNA"/>
</dbReference>
<protein>
    <submittedName>
        <fullName evidence="2">Uncharacterized protein</fullName>
    </submittedName>
</protein>
<evidence type="ECO:0000313" key="5">
    <source>
        <dbReference type="Proteomes" id="UP000284657"/>
    </source>
</evidence>
<dbReference type="Proteomes" id="UP000284657">
    <property type="component" value="Unassembled WGS sequence"/>
</dbReference>
<dbReference type="EMBL" id="MBAD02000530">
    <property type="protein sequence ID" value="RLN66279.1"/>
    <property type="molecule type" value="Genomic_DNA"/>
</dbReference>